<sequence>MPCWGGAAGAFDGSRRCVVNRDSTSVRIGVLGAARIVETALVEPGHEVDGVVIGCIAARDSHRARAYAERHGIPTVHATYEDLLADPDVDAVYVPLPAALHARWTLAALDAGKHVLVEKPFTSNARTAEQVARAAAGAGTLVMEAYHSHYHPLIGRVRDLLASDEIGRPVSAYASFCVPIPPGRNIRWDLALGGGGLLDIGYYPVRALTELFGEPEDVLQARAWLRGGVDRRLEATLVYAGGVTGSIVSSMWSRRLVEKRLVIEGDAGRIRVSSPYHPHRGARIRVDGRRGSRVEGTDRRSTYSYQLEAFRDAVLSRHPVATDAAAAVRHAHTLDQLYAAAGLAPRP</sequence>
<dbReference type="PANTHER" id="PTHR22604">
    <property type="entry name" value="OXIDOREDUCTASES"/>
    <property type="match status" value="1"/>
</dbReference>
<name>A0A5C1YES5_9MICO</name>
<gene>
    <name evidence="6" type="ORF">FLP10_09020</name>
</gene>
<accession>A0A5C1YES5</accession>
<organism evidence="6 7">
    <name type="scientific">Agromyces intestinalis</name>
    <dbReference type="NCBI Taxonomy" id="2592652"/>
    <lineage>
        <taxon>Bacteria</taxon>
        <taxon>Bacillati</taxon>
        <taxon>Actinomycetota</taxon>
        <taxon>Actinomycetes</taxon>
        <taxon>Micrococcales</taxon>
        <taxon>Microbacteriaceae</taxon>
        <taxon>Agromyces</taxon>
    </lineage>
</organism>
<evidence type="ECO:0000259" key="5">
    <source>
        <dbReference type="Pfam" id="PF22725"/>
    </source>
</evidence>
<evidence type="ECO:0000256" key="3">
    <source>
        <dbReference type="ARBA" id="ARBA00023027"/>
    </source>
</evidence>
<evidence type="ECO:0000313" key="7">
    <source>
        <dbReference type="Proteomes" id="UP000324678"/>
    </source>
</evidence>
<dbReference type="AlphaFoldDB" id="A0A5C1YES5"/>
<reference evidence="6 7" key="1">
    <citation type="submission" date="2019-09" db="EMBL/GenBank/DDBJ databases">
        <title>Genome sequencing of strain KACC 19306.</title>
        <authorList>
            <person name="Heo J."/>
            <person name="Kim S.-J."/>
            <person name="Kim J.-S."/>
            <person name="Hong S.-B."/>
            <person name="Kwon S.-W."/>
        </authorList>
    </citation>
    <scope>NUCLEOTIDE SEQUENCE [LARGE SCALE GENOMIC DNA]</scope>
    <source>
        <strain evidence="6 7">KACC 19306</strain>
    </source>
</reference>
<dbReference type="Proteomes" id="UP000324678">
    <property type="component" value="Chromosome"/>
</dbReference>
<dbReference type="GO" id="GO:0000166">
    <property type="term" value="F:nucleotide binding"/>
    <property type="evidence" value="ECO:0007669"/>
    <property type="project" value="InterPro"/>
</dbReference>
<protein>
    <submittedName>
        <fullName evidence="6">Gfo/Idh/MocA family oxidoreductase</fullName>
    </submittedName>
</protein>
<proteinExistence type="inferred from homology"/>
<dbReference type="KEGG" id="ail:FLP10_09020"/>
<evidence type="ECO:0000259" key="4">
    <source>
        <dbReference type="Pfam" id="PF01408"/>
    </source>
</evidence>
<evidence type="ECO:0000256" key="2">
    <source>
        <dbReference type="ARBA" id="ARBA00023002"/>
    </source>
</evidence>
<evidence type="ECO:0000256" key="1">
    <source>
        <dbReference type="ARBA" id="ARBA00010928"/>
    </source>
</evidence>
<dbReference type="Gene3D" id="3.30.360.10">
    <property type="entry name" value="Dihydrodipicolinate Reductase, domain 2"/>
    <property type="match status" value="1"/>
</dbReference>
<dbReference type="InterPro" id="IPR055170">
    <property type="entry name" value="GFO_IDH_MocA-like_dom"/>
</dbReference>
<dbReference type="SUPFAM" id="SSF51735">
    <property type="entry name" value="NAD(P)-binding Rossmann-fold domains"/>
    <property type="match status" value="1"/>
</dbReference>
<dbReference type="Gene3D" id="3.40.50.720">
    <property type="entry name" value="NAD(P)-binding Rossmann-like Domain"/>
    <property type="match status" value="1"/>
</dbReference>
<dbReference type="PANTHER" id="PTHR22604:SF105">
    <property type="entry name" value="TRANS-1,2-DIHYDROBENZENE-1,2-DIOL DEHYDROGENASE"/>
    <property type="match status" value="1"/>
</dbReference>
<dbReference type="SUPFAM" id="SSF55347">
    <property type="entry name" value="Glyceraldehyde-3-phosphate dehydrogenase-like, C-terminal domain"/>
    <property type="match status" value="1"/>
</dbReference>
<dbReference type="EMBL" id="CP043505">
    <property type="protein sequence ID" value="QEO14544.1"/>
    <property type="molecule type" value="Genomic_DNA"/>
</dbReference>
<keyword evidence="3" id="KW-0520">NAD</keyword>
<dbReference type="Pfam" id="PF01408">
    <property type="entry name" value="GFO_IDH_MocA"/>
    <property type="match status" value="1"/>
</dbReference>
<dbReference type="InterPro" id="IPR036291">
    <property type="entry name" value="NAD(P)-bd_dom_sf"/>
</dbReference>
<feature type="domain" description="Gfo/Idh/MocA-like oxidoreductase N-terminal" evidence="4">
    <location>
        <begin position="26"/>
        <end position="145"/>
    </location>
</feature>
<comment type="similarity">
    <text evidence="1">Belongs to the Gfo/Idh/MocA family.</text>
</comment>
<keyword evidence="2" id="KW-0560">Oxidoreductase</keyword>
<feature type="domain" description="GFO/IDH/MocA-like oxidoreductase" evidence="5">
    <location>
        <begin position="156"/>
        <end position="271"/>
    </location>
</feature>
<keyword evidence="7" id="KW-1185">Reference proteome</keyword>
<dbReference type="GO" id="GO:0016491">
    <property type="term" value="F:oxidoreductase activity"/>
    <property type="evidence" value="ECO:0007669"/>
    <property type="project" value="UniProtKB-KW"/>
</dbReference>
<evidence type="ECO:0000313" key="6">
    <source>
        <dbReference type="EMBL" id="QEO14544.1"/>
    </source>
</evidence>
<dbReference type="InterPro" id="IPR050984">
    <property type="entry name" value="Gfo/Idh/MocA_domain"/>
</dbReference>
<dbReference type="Pfam" id="PF22725">
    <property type="entry name" value="GFO_IDH_MocA_C3"/>
    <property type="match status" value="1"/>
</dbReference>
<dbReference type="InterPro" id="IPR000683">
    <property type="entry name" value="Gfo/Idh/MocA-like_OxRdtase_N"/>
</dbReference>
<dbReference type="OrthoDB" id="9815825at2"/>